<dbReference type="STRING" id="908615.SAMN05421540_10549"/>
<dbReference type="InterPro" id="IPR057171">
    <property type="entry name" value="DUF7849"/>
</dbReference>
<dbReference type="InterPro" id="IPR013783">
    <property type="entry name" value="Ig-like_fold"/>
</dbReference>
<dbReference type="Gene3D" id="2.60.40.10">
    <property type="entry name" value="Immunoglobulins"/>
    <property type="match status" value="1"/>
</dbReference>
<dbReference type="AlphaFoldDB" id="A0A1H4AII9"/>
<sequence>MRKTIIFWIFLSTSFLSFSQEVKIDTLKREAKIKFEKQGNSVLFKSDTPELYQKAGAPQAYYNYYWEFGDGSFSTKKEPKHTYKKKGDYDVRLWATNHYDNGKTPTTRPKSVSVRSTPADVEDKAFMTEDIQLRKNRDPIPDEEIVVVMSYKNPKQYVTNGKLYLFYNEKKYKADNFEIKDTRSYHGETIRDKKPFYAAQLETSSEHQWLASHKRSLQDLKITSQDTTEKRDLQLSLLEADEKYRNSQSIEFENLKPSEERNIFFTLRTKPEMLKDTSAIISVRSIYVPDANYENHKVKDLEMEIVNSHDPNKMSSNATVMNYRLVRFKTFKFKVQFQNNGDGPASTVQLKTDIPDMFDMSTIKIIDQYPECPTCPDEAEVRYSCIDTTRTEQQAIFTFKNIYLPGSQQKNVTDIDSTKGFVKYTIKLKDDFHKQKTKSKTAIIFDKNEPIITNTATTRFLPGISIGAKAGTILSPDLDNHSSYFVGATISPFKSYRGYFQAELMITAESFDEFKKYETLKPGNGAINASSLFLYEEESDIKNFGIHLVPASYRYNINNFLAVGAGLELKMNLSQKIKNKTEAEHYLIYEGEDIRIRDESKDISETSESKNQFNDFQAGAFAGFNIGGARIGPSVGARYVYYYNTPHDHIQLYAIWKF</sequence>
<evidence type="ECO:0000313" key="3">
    <source>
        <dbReference type="Proteomes" id="UP000198820"/>
    </source>
</evidence>
<gene>
    <name evidence="2" type="ORF">SAMN05421540_10549</name>
</gene>
<accession>A0A1H4AII9</accession>
<proteinExistence type="predicted"/>
<reference evidence="2 3" key="1">
    <citation type="submission" date="2016-10" db="EMBL/GenBank/DDBJ databases">
        <authorList>
            <person name="de Groot N.N."/>
        </authorList>
    </citation>
    <scope>NUCLEOTIDE SEQUENCE [LARGE SCALE GENOMIC DNA]</scope>
    <source>
        <strain evidence="2 3">DSM 23581</strain>
    </source>
</reference>
<dbReference type="Pfam" id="PF25233">
    <property type="entry name" value="DUF7849"/>
    <property type="match status" value="1"/>
</dbReference>
<dbReference type="Proteomes" id="UP000198820">
    <property type="component" value="Unassembled WGS sequence"/>
</dbReference>
<dbReference type="InterPro" id="IPR055353">
    <property type="entry name" value="DUF7619"/>
</dbReference>
<evidence type="ECO:0000259" key="1">
    <source>
        <dbReference type="PROSITE" id="PS50093"/>
    </source>
</evidence>
<dbReference type="PROSITE" id="PS50093">
    <property type="entry name" value="PKD"/>
    <property type="match status" value="1"/>
</dbReference>
<protein>
    <submittedName>
        <fullName evidence="2">PKD domain-containing protein</fullName>
    </submittedName>
</protein>
<dbReference type="InterPro" id="IPR000601">
    <property type="entry name" value="PKD_dom"/>
</dbReference>
<dbReference type="EMBL" id="FNQF01000005">
    <property type="protein sequence ID" value="SEA35740.1"/>
    <property type="molecule type" value="Genomic_DNA"/>
</dbReference>
<name>A0A1H4AII9_9FLAO</name>
<evidence type="ECO:0000313" key="2">
    <source>
        <dbReference type="EMBL" id="SEA35740.1"/>
    </source>
</evidence>
<dbReference type="Pfam" id="PF18911">
    <property type="entry name" value="PKD_4"/>
    <property type="match status" value="1"/>
</dbReference>
<dbReference type="RefSeq" id="WP_093243666.1">
    <property type="nucleotide sequence ID" value="NZ_FNQF01000005.1"/>
</dbReference>
<keyword evidence="3" id="KW-1185">Reference proteome</keyword>
<dbReference type="SUPFAM" id="SSF49299">
    <property type="entry name" value="PKD domain"/>
    <property type="match status" value="1"/>
</dbReference>
<dbReference type="CDD" id="cd00146">
    <property type="entry name" value="PKD"/>
    <property type="match status" value="1"/>
</dbReference>
<dbReference type="Pfam" id="PF24595">
    <property type="entry name" value="DUF7619"/>
    <property type="match status" value="1"/>
</dbReference>
<organism evidence="2 3">
    <name type="scientific">Psychroflexus halocasei</name>
    <dbReference type="NCBI Taxonomy" id="908615"/>
    <lineage>
        <taxon>Bacteria</taxon>
        <taxon>Pseudomonadati</taxon>
        <taxon>Bacteroidota</taxon>
        <taxon>Flavobacteriia</taxon>
        <taxon>Flavobacteriales</taxon>
        <taxon>Flavobacteriaceae</taxon>
        <taxon>Psychroflexus</taxon>
    </lineage>
</organism>
<dbReference type="InterPro" id="IPR035986">
    <property type="entry name" value="PKD_dom_sf"/>
</dbReference>
<feature type="domain" description="PKD" evidence="1">
    <location>
        <begin position="55"/>
        <end position="97"/>
    </location>
</feature>